<dbReference type="GO" id="GO:0006352">
    <property type="term" value="P:DNA-templated transcription initiation"/>
    <property type="evidence" value="ECO:0007669"/>
    <property type="project" value="InterPro"/>
</dbReference>
<dbReference type="RefSeq" id="WP_237748498.1">
    <property type="nucleotide sequence ID" value="NZ_AONB01000002.1"/>
</dbReference>
<dbReference type="Pfam" id="PF08281">
    <property type="entry name" value="Sigma70_r4_2"/>
    <property type="match status" value="1"/>
</dbReference>
<dbReference type="Pfam" id="PF04542">
    <property type="entry name" value="Sigma70_r2"/>
    <property type="match status" value="1"/>
</dbReference>
<keyword evidence="3" id="KW-0731">Sigma factor</keyword>
<protein>
    <submittedName>
        <fullName evidence="8">RNA polymerase sigma factor sigM</fullName>
    </submittedName>
</protein>
<dbReference type="InterPro" id="IPR036388">
    <property type="entry name" value="WH-like_DNA-bd_sf"/>
</dbReference>
<evidence type="ECO:0000313" key="9">
    <source>
        <dbReference type="Proteomes" id="UP000019464"/>
    </source>
</evidence>
<accession>W9V8Y8</accession>
<dbReference type="NCBIfam" id="TIGR02943">
    <property type="entry name" value="Sig70_famx1"/>
    <property type="match status" value="1"/>
</dbReference>
<dbReference type="GO" id="GO:0016987">
    <property type="term" value="F:sigma factor activity"/>
    <property type="evidence" value="ECO:0007669"/>
    <property type="project" value="UniProtKB-KW"/>
</dbReference>
<organism evidence="8 9">
    <name type="scientific">Nitrincola nitratireducens</name>
    <dbReference type="NCBI Taxonomy" id="1229521"/>
    <lineage>
        <taxon>Bacteria</taxon>
        <taxon>Pseudomonadati</taxon>
        <taxon>Pseudomonadota</taxon>
        <taxon>Gammaproteobacteria</taxon>
        <taxon>Oceanospirillales</taxon>
        <taxon>Oceanospirillaceae</taxon>
        <taxon>Nitrincola</taxon>
    </lineage>
</organism>
<evidence type="ECO:0000259" key="7">
    <source>
        <dbReference type="Pfam" id="PF08281"/>
    </source>
</evidence>
<name>W9V8Y8_9GAMM</name>
<evidence type="ECO:0000313" key="8">
    <source>
        <dbReference type="EMBL" id="EXJ12537.1"/>
    </source>
</evidence>
<evidence type="ECO:0000256" key="2">
    <source>
        <dbReference type="ARBA" id="ARBA00023015"/>
    </source>
</evidence>
<dbReference type="InterPro" id="IPR014289">
    <property type="entry name" value="RNA_pol_sigma-24-rel"/>
</dbReference>
<dbReference type="GO" id="GO:0003677">
    <property type="term" value="F:DNA binding"/>
    <property type="evidence" value="ECO:0007669"/>
    <property type="project" value="UniProtKB-KW"/>
</dbReference>
<evidence type="ECO:0000256" key="5">
    <source>
        <dbReference type="ARBA" id="ARBA00023163"/>
    </source>
</evidence>
<dbReference type="SUPFAM" id="SSF88946">
    <property type="entry name" value="Sigma2 domain of RNA polymerase sigma factors"/>
    <property type="match status" value="1"/>
</dbReference>
<dbReference type="InterPro" id="IPR013325">
    <property type="entry name" value="RNA_pol_sigma_r2"/>
</dbReference>
<reference evidence="9" key="1">
    <citation type="submission" date="2012-11" db="EMBL/GenBank/DDBJ databases">
        <authorList>
            <person name="Singh A."/>
            <person name="Pinnaka A.K."/>
            <person name="Vaidya B."/>
        </authorList>
    </citation>
    <scope>NUCLEOTIDE SEQUENCE [LARGE SCALE GENOMIC DNA]</scope>
    <source>
        <strain evidence="9">AK23</strain>
    </source>
</reference>
<dbReference type="PANTHER" id="PTHR43133:SF8">
    <property type="entry name" value="RNA POLYMERASE SIGMA FACTOR HI_1459-RELATED"/>
    <property type="match status" value="1"/>
</dbReference>
<dbReference type="PANTHER" id="PTHR43133">
    <property type="entry name" value="RNA POLYMERASE ECF-TYPE SIGMA FACTO"/>
    <property type="match status" value="1"/>
</dbReference>
<dbReference type="STRING" id="1229521.D791_00782"/>
<sequence>MSSTVMNPSEIFDTSHQEASIRDYTQRLNNIRPRLLAFARLQMSDKSFAEDLVQETLITAWEKLHDFRGESRFETWVFGILRYKLLDEIRRKTRIASFQFSSDDLPEIDMLFKDNEQWTDEAAPSTWTTPDDSLENDHFWQVFDICVYHLPEKTARVFTLRELMGLETDEICDSLNISEDNCWTILHRARVKLRSCLERSWFSQGEIK</sequence>
<proteinExistence type="inferred from homology"/>
<dbReference type="SUPFAM" id="SSF88659">
    <property type="entry name" value="Sigma3 and sigma4 domains of RNA polymerase sigma factors"/>
    <property type="match status" value="1"/>
</dbReference>
<reference evidence="8 9" key="2">
    <citation type="journal article" date="2015" name="Syst. Appl. Microbiol.">
        <title>Nitrincola nitratireducens sp. nov. isolated from a haloalkaline crater lake.</title>
        <authorList>
            <person name="Singh A."/>
            <person name="Vaidya B."/>
            <person name="Tanuku N.R."/>
            <person name="Pinnaka A.K."/>
        </authorList>
    </citation>
    <scope>NUCLEOTIDE SEQUENCE [LARGE SCALE GENOMIC DNA]</scope>
    <source>
        <strain evidence="8 9">AK23</strain>
    </source>
</reference>
<keyword evidence="4" id="KW-0238">DNA-binding</keyword>
<dbReference type="InterPro" id="IPR013249">
    <property type="entry name" value="RNA_pol_sigma70_r4_t2"/>
</dbReference>
<feature type="domain" description="RNA polymerase sigma-70 region 2" evidence="6">
    <location>
        <begin position="32"/>
        <end position="94"/>
    </location>
</feature>
<evidence type="ECO:0000256" key="3">
    <source>
        <dbReference type="ARBA" id="ARBA00023082"/>
    </source>
</evidence>
<comment type="caution">
    <text evidence="8">The sequence shown here is derived from an EMBL/GenBank/DDBJ whole genome shotgun (WGS) entry which is preliminary data.</text>
</comment>
<dbReference type="InterPro" id="IPR039425">
    <property type="entry name" value="RNA_pol_sigma-70-like"/>
</dbReference>
<evidence type="ECO:0000259" key="6">
    <source>
        <dbReference type="Pfam" id="PF04542"/>
    </source>
</evidence>
<dbReference type="InterPro" id="IPR013324">
    <property type="entry name" value="RNA_pol_sigma_r3/r4-like"/>
</dbReference>
<keyword evidence="2" id="KW-0805">Transcription regulation</keyword>
<dbReference type="NCBIfam" id="TIGR02937">
    <property type="entry name" value="sigma70-ECF"/>
    <property type="match status" value="1"/>
</dbReference>
<dbReference type="Proteomes" id="UP000019464">
    <property type="component" value="Unassembled WGS sequence"/>
</dbReference>
<dbReference type="CDD" id="cd06171">
    <property type="entry name" value="Sigma70_r4"/>
    <property type="match status" value="1"/>
</dbReference>
<gene>
    <name evidence="8" type="primary">sigM</name>
    <name evidence="8" type="ORF">D791_00782</name>
</gene>
<dbReference type="Gene3D" id="1.10.10.10">
    <property type="entry name" value="Winged helix-like DNA-binding domain superfamily/Winged helix DNA-binding domain"/>
    <property type="match status" value="1"/>
</dbReference>
<evidence type="ECO:0000256" key="1">
    <source>
        <dbReference type="ARBA" id="ARBA00010641"/>
    </source>
</evidence>
<dbReference type="InterPro" id="IPR014284">
    <property type="entry name" value="RNA_pol_sigma-70_dom"/>
</dbReference>
<evidence type="ECO:0000256" key="4">
    <source>
        <dbReference type="ARBA" id="ARBA00023125"/>
    </source>
</evidence>
<comment type="similarity">
    <text evidence="1">Belongs to the sigma-70 factor family. ECF subfamily.</text>
</comment>
<keyword evidence="9" id="KW-1185">Reference proteome</keyword>
<dbReference type="InterPro" id="IPR007627">
    <property type="entry name" value="RNA_pol_sigma70_r2"/>
</dbReference>
<feature type="domain" description="RNA polymerase sigma factor 70 region 4 type 2" evidence="7">
    <location>
        <begin position="149"/>
        <end position="193"/>
    </location>
</feature>
<dbReference type="Gene3D" id="1.10.1740.10">
    <property type="match status" value="1"/>
</dbReference>
<keyword evidence="5" id="KW-0804">Transcription</keyword>
<dbReference type="EMBL" id="AONB01000002">
    <property type="protein sequence ID" value="EXJ12537.1"/>
    <property type="molecule type" value="Genomic_DNA"/>
</dbReference>
<dbReference type="AlphaFoldDB" id="W9V8Y8"/>